<keyword evidence="6 8" id="KW-1133">Transmembrane helix</keyword>
<gene>
    <name evidence="9" type="ORF">QWY31_02020</name>
</gene>
<feature type="transmembrane region" description="Helical" evidence="8">
    <location>
        <begin position="240"/>
        <end position="267"/>
    </location>
</feature>
<keyword evidence="3" id="KW-0813">Transport</keyword>
<evidence type="ECO:0000256" key="6">
    <source>
        <dbReference type="ARBA" id="ARBA00022989"/>
    </source>
</evidence>
<proteinExistence type="inferred from homology"/>
<evidence type="ECO:0000256" key="1">
    <source>
        <dbReference type="ARBA" id="ARBA00004651"/>
    </source>
</evidence>
<evidence type="ECO:0000256" key="7">
    <source>
        <dbReference type="ARBA" id="ARBA00023136"/>
    </source>
</evidence>
<protein>
    <submittedName>
        <fullName evidence="9">AI-2E family transporter</fullName>
    </submittedName>
</protein>
<feature type="transmembrane region" description="Helical" evidence="8">
    <location>
        <begin position="317"/>
        <end position="343"/>
    </location>
</feature>
<keyword evidence="7 8" id="KW-0472">Membrane</keyword>
<feature type="transmembrane region" description="Helical" evidence="8">
    <location>
        <begin position="152"/>
        <end position="175"/>
    </location>
</feature>
<evidence type="ECO:0000313" key="9">
    <source>
        <dbReference type="EMBL" id="MDN4164256.1"/>
    </source>
</evidence>
<feature type="transmembrane region" description="Helical" evidence="8">
    <location>
        <begin position="210"/>
        <end position="234"/>
    </location>
</feature>
<comment type="similarity">
    <text evidence="2">Belongs to the autoinducer-2 exporter (AI-2E) (TC 2.A.86) family.</text>
</comment>
<organism evidence="9 10">
    <name type="scientific">Shiella aurantiaca</name>
    <dbReference type="NCBI Taxonomy" id="3058365"/>
    <lineage>
        <taxon>Bacteria</taxon>
        <taxon>Pseudomonadati</taxon>
        <taxon>Bacteroidota</taxon>
        <taxon>Cytophagia</taxon>
        <taxon>Cytophagales</taxon>
        <taxon>Shiellaceae</taxon>
        <taxon>Shiella</taxon>
    </lineage>
</organism>
<evidence type="ECO:0000256" key="4">
    <source>
        <dbReference type="ARBA" id="ARBA00022475"/>
    </source>
</evidence>
<evidence type="ECO:0000256" key="2">
    <source>
        <dbReference type="ARBA" id="ARBA00009773"/>
    </source>
</evidence>
<dbReference type="Proteomes" id="UP001168552">
    <property type="component" value="Unassembled WGS sequence"/>
</dbReference>
<evidence type="ECO:0000313" key="10">
    <source>
        <dbReference type="Proteomes" id="UP001168552"/>
    </source>
</evidence>
<dbReference type="EMBL" id="JAUHJS010000001">
    <property type="protein sequence ID" value="MDN4164256.1"/>
    <property type="molecule type" value="Genomic_DNA"/>
</dbReference>
<keyword evidence="10" id="KW-1185">Reference proteome</keyword>
<dbReference type="InterPro" id="IPR002549">
    <property type="entry name" value="AI-2E-like"/>
</dbReference>
<accession>A0ABT8F2I0</accession>
<reference evidence="9" key="1">
    <citation type="submission" date="2023-06" db="EMBL/GenBank/DDBJ databases">
        <title>Cytophagales bacterium Strain LB-30, isolated from soil.</title>
        <authorList>
            <person name="Liu B."/>
        </authorList>
    </citation>
    <scope>NUCLEOTIDE SEQUENCE</scope>
    <source>
        <strain evidence="9">LB-30</strain>
    </source>
</reference>
<dbReference type="Pfam" id="PF01594">
    <property type="entry name" value="AI-2E_transport"/>
    <property type="match status" value="1"/>
</dbReference>
<feature type="transmembrane region" description="Helical" evidence="8">
    <location>
        <begin position="7"/>
        <end position="23"/>
    </location>
</feature>
<keyword evidence="4" id="KW-1003">Cell membrane</keyword>
<dbReference type="PANTHER" id="PTHR21716:SF53">
    <property type="entry name" value="PERMEASE PERM-RELATED"/>
    <property type="match status" value="1"/>
</dbReference>
<keyword evidence="5 8" id="KW-0812">Transmembrane</keyword>
<evidence type="ECO:0000256" key="3">
    <source>
        <dbReference type="ARBA" id="ARBA00022448"/>
    </source>
</evidence>
<comment type="subcellular location">
    <subcellularLocation>
        <location evidence="1">Cell membrane</location>
        <topology evidence="1">Multi-pass membrane protein</topology>
    </subcellularLocation>
</comment>
<feature type="transmembrane region" description="Helical" evidence="8">
    <location>
        <begin position="60"/>
        <end position="82"/>
    </location>
</feature>
<sequence length="363" mass="40157">MRKNKGWLVIISLILFFLAAWYFSTITLYFIISMIIATILRPLADNVGAFQLFGLKMPRALAVVLSFALLFVVISLFVLLFIPLVSDQVEVLRSINYERSYYQLVGPLSSFESFLIEKELVTQEAGFLVENFKNNLFSAIKITNIGAVVNELLSFTGSFFIGFMAVLFISFFLLYEKGLLRKQIISLIPNSYFEMTITAMYTIEKLLSNYLIGLILQMIAIFSLASIGLSIFGIKYALTIAIFAAVANIVPFAGPIAGATFGLIVGLSTFGEIPTGQDFTLMSVKILSVFVVIQVTDNVLLQPLIFSKSVKAHPLEIFIIIFAGATIAGIPGMIAAIPAYTILRVSGMALIDGYKRFRVFKIN</sequence>
<evidence type="ECO:0000256" key="5">
    <source>
        <dbReference type="ARBA" id="ARBA00022692"/>
    </source>
</evidence>
<name>A0ABT8F2I0_9BACT</name>
<comment type="caution">
    <text evidence="9">The sequence shown here is derived from an EMBL/GenBank/DDBJ whole genome shotgun (WGS) entry which is preliminary data.</text>
</comment>
<dbReference type="PANTHER" id="PTHR21716">
    <property type="entry name" value="TRANSMEMBRANE PROTEIN"/>
    <property type="match status" value="1"/>
</dbReference>
<evidence type="ECO:0000256" key="8">
    <source>
        <dbReference type="SAM" id="Phobius"/>
    </source>
</evidence>